<name>A0A521EYB3_9BACL</name>
<sequence>MARKKFTTSLDGEVIKQLKLQAVKENTDASKIIEKLVKEYLQKMSDLRERD</sequence>
<dbReference type="Gene3D" id="1.10.1220.10">
    <property type="entry name" value="Met repressor-like"/>
    <property type="match status" value="1"/>
</dbReference>
<dbReference type="SUPFAM" id="SSF47598">
    <property type="entry name" value="Ribbon-helix-helix"/>
    <property type="match status" value="1"/>
</dbReference>
<dbReference type="InterPro" id="IPR013321">
    <property type="entry name" value="Arc_rbn_hlx_hlx"/>
</dbReference>
<proteinExistence type="predicted"/>
<dbReference type="AlphaFoldDB" id="A0A521EYB3"/>
<protein>
    <recommendedName>
        <fullName evidence="3">Ribbon-helix-helix protein, copG family</fullName>
    </recommendedName>
</protein>
<keyword evidence="2" id="KW-1185">Reference proteome</keyword>
<reference evidence="1 2" key="1">
    <citation type="submission" date="2017-05" db="EMBL/GenBank/DDBJ databases">
        <authorList>
            <person name="Varghese N."/>
            <person name="Submissions S."/>
        </authorList>
    </citation>
    <scope>NUCLEOTIDE SEQUENCE [LARGE SCALE GENOMIC DNA]</scope>
    <source>
        <strain evidence="1 2">DSM 45474</strain>
    </source>
</reference>
<dbReference type="GO" id="GO:0006355">
    <property type="term" value="P:regulation of DNA-templated transcription"/>
    <property type="evidence" value="ECO:0007669"/>
    <property type="project" value="InterPro"/>
</dbReference>
<dbReference type="RefSeq" id="WP_185956334.1">
    <property type="nucleotide sequence ID" value="NZ_FXTI01000011.1"/>
</dbReference>
<evidence type="ECO:0000313" key="1">
    <source>
        <dbReference type="EMBL" id="SMO88816.1"/>
    </source>
</evidence>
<accession>A0A521EYB3</accession>
<dbReference type="InterPro" id="IPR010985">
    <property type="entry name" value="Ribbon_hlx_hlx"/>
</dbReference>
<dbReference type="EMBL" id="FXTI01000011">
    <property type="protein sequence ID" value="SMO88816.1"/>
    <property type="molecule type" value="Genomic_DNA"/>
</dbReference>
<gene>
    <name evidence="1" type="ORF">SAMN06264849_11167</name>
</gene>
<evidence type="ECO:0000313" key="2">
    <source>
        <dbReference type="Proteomes" id="UP000315636"/>
    </source>
</evidence>
<dbReference type="Proteomes" id="UP000315636">
    <property type="component" value="Unassembled WGS sequence"/>
</dbReference>
<organism evidence="1 2">
    <name type="scientific">Melghirimyces algeriensis</name>
    <dbReference type="NCBI Taxonomy" id="910412"/>
    <lineage>
        <taxon>Bacteria</taxon>
        <taxon>Bacillati</taxon>
        <taxon>Bacillota</taxon>
        <taxon>Bacilli</taxon>
        <taxon>Bacillales</taxon>
        <taxon>Thermoactinomycetaceae</taxon>
        <taxon>Melghirimyces</taxon>
    </lineage>
</organism>
<evidence type="ECO:0008006" key="3">
    <source>
        <dbReference type="Google" id="ProtNLM"/>
    </source>
</evidence>